<dbReference type="STRING" id="1081109.A0A167YTU1"/>
<dbReference type="AlphaFoldDB" id="A0A167YTU1"/>
<name>A0A167YTU1_9HYPO</name>
<protein>
    <submittedName>
        <fullName evidence="1">HAD-like domain protein</fullName>
    </submittedName>
</protein>
<sequence>MDTETNSVQKIVVFDFERCVIDDYHSRQCAAAFLRRRWRQLSETVPSSLVDACERLFPVAHRLRIGEQTQDPEVYKTSLARFLEELGVEEPESVDPERLRINYAEAYLGNRRPIAGCVHAFVRLRENGYAIGIVSRLAIRRQQEYARAMGLQRYISFMWSSEHKESLTMKDIIQDLAGTKPTTGPVDATCVAGAVEDIAPDGWEPWPRSLLYLPLGQQRPNPCHEMIKVVRFVKQVPNYLGIGAVGFNTRFGVRSNQLRVGGLGIDLLTVPHDDMHFLEEDIRDLVDGFERVLSHVAQNHLLWAMEILGGMIGTVVRATRRGMETQLDIVLPHHDDEEPPTDEFSWTTVERAHSMAVRSDGLVLNTASQSVLELARIVAKMMQLSFDELMRTCPAAAVRRLRAVLLNVAEVEGVREQIAIRGHGVDSFVGSDVRFLPPESPIRLDTYTWEDFE</sequence>
<reference evidence="1 2" key="1">
    <citation type="journal article" date="2016" name="Genome Biol. Evol.">
        <title>Divergent and convergent evolution of fungal pathogenicity.</title>
        <authorList>
            <person name="Shang Y."/>
            <person name="Xiao G."/>
            <person name="Zheng P."/>
            <person name="Cen K."/>
            <person name="Zhan S."/>
            <person name="Wang C."/>
        </authorList>
    </citation>
    <scope>NUCLEOTIDE SEQUENCE [LARGE SCALE GENOMIC DNA]</scope>
    <source>
        <strain evidence="1 2">RCEF 2490</strain>
    </source>
</reference>
<dbReference type="EMBL" id="AZGY01000017">
    <property type="protein sequence ID" value="KZZ91754.1"/>
    <property type="molecule type" value="Genomic_DNA"/>
</dbReference>
<evidence type="ECO:0000313" key="1">
    <source>
        <dbReference type="EMBL" id="KZZ91754.1"/>
    </source>
</evidence>
<dbReference type="SUPFAM" id="SSF56784">
    <property type="entry name" value="HAD-like"/>
    <property type="match status" value="1"/>
</dbReference>
<dbReference type="InterPro" id="IPR023214">
    <property type="entry name" value="HAD_sf"/>
</dbReference>
<dbReference type="InterPro" id="IPR036412">
    <property type="entry name" value="HAD-like_sf"/>
</dbReference>
<proteinExistence type="predicted"/>
<evidence type="ECO:0000313" key="2">
    <source>
        <dbReference type="Proteomes" id="UP000078544"/>
    </source>
</evidence>
<dbReference type="Gene3D" id="3.40.50.1000">
    <property type="entry name" value="HAD superfamily/HAD-like"/>
    <property type="match status" value="1"/>
</dbReference>
<organism evidence="1 2">
    <name type="scientific">Moelleriella libera RCEF 2490</name>
    <dbReference type="NCBI Taxonomy" id="1081109"/>
    <lineage>
        <taxon>Eukaryota</taxon>
        <taxon>Fungi</taxon>
        <taxon>Dikarya</taxon>
        <taxon>Ascomycota</taxon>
        <taxon>Pezizomycotina</taxon>
        <taxon>Sordariomycetes</taxon>
        <taxon>Hypocreomycetidae</taxon>
        <taxon>Hypocreales</taxon>
        <taxon>Clavicipitaceae</taxon>
        <taxon>Moelleriella</taxon>
    </lineage>
</organism>
<dbReference type="Proteomes" id="UP000078544">
    <property type="component" value="Unassembled WGS sequence"/>
</dbReference>
<keyword evidence="2" id="KW-1185">Reference proteome</keyword>
<dbReference type="OrthoDB" id="444127at2759"/>
<accession>A0A167YTU1</accession>
<comment type="caution">
    <text evidence="1">The sequence shown here is derived from an EMBL/GenBank/DDBJ whole genome shotgun (WGS) entry which is preliminary data.</text>
</comment>
<gene>
    <name evidence="1" type="ORF">AAL_06508</name>
</gene>